<keyword evidence="4 9" id="KW-0812">Transmembrane</keyword>
<dbReference type="EMBL" id="OZ075128">
    <property type="protein sequence ID" value="CAL4955408.1"/>
    <property type="molecule type" value="Genomic_DNA"/>
</dbReference>
<feature type="domain" description="Wax synthase" evidence="10">
    <location>
        <begin position="211"/>
        <end position="287"/>
    </location>
</feature>
<evidence type="ECO:0000313" key="11">
    <source>
        <dbReference type="EMBL" id="CAL4955408.1"/>
    </source>
</evidence>
<feature type="transmembrane region" description="Helical" evidence="9">
    <location>
        <begin position="176"/>
        <end position="202"/>
    </location>
</feature>
<evidence type="ECO:0000256" key="6">
    <source>
        <dbReference type="ARBA" id="ARBA00023136"/>
    </source>
</evidence>
<reference evidence="12" key="1">
    <citation type="submission" date="2024-06" db="EMBL/GenBank/DDBJ databases">
        <authorList>
            <person name="Ryan C."/>
        </authorList>
    </citation>
    <scope>NUCLEOTIDE SEQUENCE [LARGE SCALE GENOMIC DNA]</scope>
</reference>
<dbReference type="AlphaFoldDB" id="A0ABC8Z634"/>
<dbReference type="InterPro" id="IPR032805">
    <property type="entry name" value="Wax_synthase_dom"/>
</dbReference>
<gene>
    <name evidence="11" type="ORF">URODEC1_LOCUS41411</name>
</gene>
<keyword evidence="5 9" id="KW-1133">Transmembrane helix</keyword>
<dbReference type="Pfam" id="PF13813">
    <property type="entry name" value="MBOAT_2"/>
    <property type="match status" value="1"/>
</dbReference>
<evidence type="ECO:0000259" key="10">
    <source>
        <dbReference type="Pfam" id="PF13813"/>
    </source>
</evidence>
<dbReference type="PANTHER" id="PTHR31595">
    <property type="entry name" value="LONG-CHAIN-ALCOHOL O-FATTY-ACYLTRANSFERASE 3-RELATED"/>
    <property type="match status" value="1"/>
</dbReference>
<evidence type="ECO:0000313" key="12">
    <source>
        <dbReference type="Proteomes" id="UP001497457"/>
    </source>
</evidence>
<evidence type="ECO:0000256" key="9">
    <source>
        <dbReference type="SAM" id="Phobius"/>
    </source>
</evidence>
<evidence type="ECO:0000256" key="5">
    <source>
        <dbReference type="ARBA" id="ARBA00022989"/>
    </source>
</evidence>
<dbReference type="Proteomes" id="UP001497457">
    <property type="component" value="Chromosome 18b"/>
</dbReference>
<evidence type="ECO:0000256" key="7">
    <source>
        <dbReference type="ARBA" id="ARBA00023315"/>
    </source>
</evidence>
<keyword evidence="6 9" id="KW-0472">Membrane</keyword>
<dbReference type="GO" id="GO:0016746">
    <property type="term" value="F:acyltransferase activity"/>
    <property type="evidence" value="ECO:0007669"/>
    <property type="project" value="UniProtKB-KW"/>
</dbReference>
<feature type="transmembrane region" description="Helical" evidence="9">
    <location>
        <begin position="153"/>
        <end position="170"/>
    </location>
</feature>
<feature type="transmembrane region" description="Helical" evidence="9">
    <location>
        <begin position="253"/>
        <end position="273"/>
    </location>
</feature>
<organism evidence="11 12">
    <name type="scientific">Urochloa decumbens</name>
    <dbReference type="NCBI Taxonomy" id="240449"/>
    <lineage>
        <taxon>Eukaryota</taxon>
        <taxon>Viridiplantae</taxon>
        <taxon>Streptophyta</taxon>
        <taxon>Embryophyta</taxon>
        <taxon>Tracheophyta</taxon>
        <taxon>Spermatophyta</taxon>
        <taxon>Magnoliopsida</taxon>
        <taxon>Liliopsida</taxon>
        <taxon>Poales</taxon>
        <taxon>Poaceae</taxon>
        <taxon>PACMAD clade</taxon>
        <taxon>Panicoideae</taxon>
        <taxon>Panicodae</taxon>
        <taxon>Paniceae</taxon>
        <taxon>Melinidinae</taxon>
        <taxon>Urochloa</taxon>
    </lineage>
</organism>
<accession>A0ABC8Z634</accession>
<reference evidence="11 12" key="2">
    <citation type="submission" date="2024-10" db="EMBL/GenBank/DDBJ databases">
        <authorList>
            <person name="Ryan C."/>
        </authorList>
    </citation>
    <scope>NUCLEOTIDE SEQUENCE [LARGE SCALE GENOMIC DNA]</scope>
</reference>
<comment type="similarity">
    <text evidence="2">Belongs to the wax synthase family.</text>
</comment>
<evidence type="ECO:0000256" key="1">
    <source>
        <dbReference type="ARBA" id="ARBA00004141"/>
    </source>
</evidence>
<feature type="region of interest" description="Disordered" evidence="8">
    <location>
        <begin position="121"/>
        <end position="141"/>
    </location>
</feature>
<dbReference type="InterPro" id="IPR044851">
    <property type="entry name" value="Wax_synthase"/>
</dbReference>
<feature type="transmembrane region" description="Helical" evidence="9">
    <location>
        <begin position="46"/>
        <end position="64"/>
    </location>
</feature>
<proteinExistence type="inferred from homology"/>
<evidence type="ECO:0000256" key="4">
    <source>
        <dbReference type="ARBA" id="ARBA00022692"/>
    </source>
</evidence>
<dbReference type="GO" id="GO:0016020">
    <property type="term" value="C:membrane"/>
    <property type="evidence" value="ECO:0007669"/>
    <property type="project" value="UniProtKB-SubCell"/>
</dbReference>
<protein>
    <recommendedName>
        <fullName evidence="10">Wax synthase domain-containing protein</fullName>
    </recommendedName>
</protein>
<evidence type="ECO:0000256" key="2">
    <source>
        <dbReference type="ARBA" id="ARBA00007282"/>
    </source>
</evidence>
<evidence type="ECO:0000256" key="8">
    <source>
        <dbReference type="SAM" id="MobiDB-lite"/>
    </source>
</evidence>
<feature type="transmembrane region" description="Helical" evidence="9">
    <location>
        <begin position="311"/>
        <end position="333"/>
    </location>
</feature>
<comment type="subcellular location">
    <subcellularLocation>
        <location evidence="1">Membrane</location>
        <topology evidence="1">Multi-pass membrane protein</topology>
    </subcellularLocation>
</comment>
<keyword evidence="12" id="KW-1185">Reference proteome</keyword>
<evidence type="ECO:0000256" key="3">
    <source>
        <dbReference type="ARBA" id="ARBA00022679"/>
    </source>
</evidence>
<keyword evidence="7" id="KW-0012">Acyltransferase</keyword>
<keyword evidence="3" id="KW-0808">Transferase</keyword>
<name>A0ABC8Z634_9POAL</name>
<dbReference type="PANTHER" id="PTHR31595:SF9">
    <property type="entry name" value="OS01G0651500 PROTEIN"/>
    <property type="match status" value="1"/>
</dbReference>
<sequence>MPAMQGLAAPTMESELRALAWAALLTPACAAYARFAARRLRPGLPRLAALFPTFPVFVYLPCMFRSLHLRLFSTFFHTWLATNKLVLLALDLGPLHPSLPLLPFLLSAGLPIKVRHAHDHNLRQQQPASSNKQPPPSPPPPVAEFLRPCARSALLLCCLAAAYPYAAGWLPLYALHYLYCVQIFLTLDLVLSSAALAAAALLGGGAAMERQFSAPLAVASLGGFWGRQWNLMAVDLLRASAYDPVRARWGRDAGVLAAFLMSGFLHELLYWYMTLRRPTGEMLLFFLSQAAFQIAERWARAAGLWRPPKPVAYLLVTSFMVVTISEMFFGPFVRAGTDVRLTEETRALVAMVWTAAKRLIRPSGMVSS</sequence>